<protein>
    <recommendedName>
        <fullName evidence="2">Mos1 transposase HTH domain-containing protein</fullName>
    </recommendedName>
</protein>
<name>A0A1B6CSZ8_9HEMI</name>
<reference evidence="1" key="1">
    <citation type="submission" date="2015-12" db="EMBL/GenBank/DDBJ databases">
        <title>De novo transcriptome assembly of four potential Pierce s Disease insect vectors from Arizona vineyards.</title>
        <authorList>
            <person name="Tassone E.E."/>
        </authorList>
    </citation>
    <scope>NUCLEOTIDE SEQUENCE</scope>
</reference>
<evidence type="ECO:0000313" key="1">
    <source>
        <dbReference type="EMBL" id="JAS16646.1"/>
    </source>
</evidence>
<accession>A0A1B6CSZ8</accession>
<evidence type="ECO:0008006" key="2">
    <source>
        <dbReference type="Google" id="ProtNLM"/>
    </source>
</evidence>
<gene>
    <name evidence="1" type="ORF">g.715</name>
</gene>
<feature type="non-terminal residue" evidence="1">
    <location>
        <position position="109"/>
    </location>
</feature>
<sequence>MGPHFLYDWMGSVGVRRASSFTLSNGLSVTVVVSEQKVLPSKQHIFIKFFACEGVQETEIFQRLGAQFGDQTLSSTHVFAWHKEFNEGRERMDKQQTRFFQQCFLTSKA</sequence>
<dbReference type="EMBL" id="GEDC01020652">
    <property type="protein sequence ID" value="JAS16646.1"/>
    <property type="molecule type" value="Transcribed_RNA"/>
</dbReference>
<proteinExistence type="predicted"/>
<organism evidence="1">
    <name type="scientific">Clastoptera arizonana</name>
    <name type="common">Arizona spittle bug</name>
    <dbReference type="NCBI Taxonomy" id="38151"/>
    <lineage>
        <taxon>Eukaryota</taxon>
        <taxon>Metazoa</taxon>
        <taxon>Ecdysozoa</taxon>
        <taxon>Arthropoda</taxon>
        <taxon>Hexapoda</taxon>
        <taxon>Insecta</taxon>
        <taxon>Pterygota</taxon>
        <taxon>Neoptera</taxon>
        <taxon>Paraneoptera</taxon>
        <taxon>Hemiptera</taxon>
        <taxon>Auchenorrhyncha</taxon>
        <taxon>Cercopoidea</taxon>
        <taxon>Clastopteridae</taxon>
        <taxon>Clastoptera</taxon>
    </lineage>
</organism>
<dbReference type="AlphaFoldDB" id="A0A1B6CSZ8"/>